<dbReference type="Gramene" id="PRQ23263">
    <property type="protein sequence ID" value="PRQ23263"/>
    <property type="gene ID" value="RchiOBHm_Chr6g0259441"/>
</dbReference>
<dbReference type="EMBL" id="PDCK01000044">
    <property type="protein sequence ID" value="PRQ23263.1"/>
    <property type="molecule type" value="Genomic_DNA"/>
</dbReference>
<reference evidence="2 3" key="1">
    <citation type="journal article" date="2018" name="Nat. Genet.">
        <title>The Rosa genome provides new insights in the design of modern roses.</title>
        <authorList>
            <person name="Bendahmane M."/>
        </authorList>
    </citation>
    <scope>NUCLEOTIDE SEQUENCE [LARGE SCALE GENOMIC DNA]</scope>
    <source>
        <strain evidence="3">cv. Old Blush</strain>
    </source>
</reference>
<name>A0A2P6PMU6_ROSCH</name>
<keyword evidence="3" id="KW-1185">Reference proteome</keyword>
<proteinExistence type="predicted"/>
<gene>
    <name evidence="2" type="ORF">RchiOBHm_Chr6g0259441</name>
</gene>
<feature type="region of interest" description="Disordered" evidence="1">
    <location>
        <begin position="1"/>
        <end position="21"/>
    </location>
</feature>
<dbReference type="Proteomes" id="UP000238479">
    <property type="component" value="Chromosome 6"/>
</dbReference>
<protein>
    <submittedName>
        <fullName evidence="2">Uncharacterized protein</fullName>
    </submittedName>
</protein>
<evidence type="ECO:0000313" key="2">
    <source>
        <dbReference type="EMBL" id="PRQ23263.1"/>
    </source>
</evidence>
<sequence length="135" mass="14624">MPSHSPQNQGHIPMTNNHSVPSHCTINLVDSRMATLSVSHQFSQILTPQSHPHLYHHNILNPSSNYPPRSLPSNHLQNHAPHLLHIPDTSPFLPLPLPCKAPDATPAHPPTSPCSLPTPTPISPSCLGPGQLCEN</sequence>
<accession>A0A2P6PMU6</accession>
<comment type="caution">
    <text evidence="2">The sequence shown here is derived from an EMBL/GenBank/DDBJ whole genome shotgun (WGS) entry which is preliminary data.</text>
</comment>
<dbReference type="AlphaFoldDB" id="A0A2P6PMU6"/>
<organism evidence="2 3">
    <name type="scientific">Rosa chinensis</name>
    <name type="common">China rose</name>
    <dbReference type="NCBI Taxonomy" id="74649"/>
    <lineage>
        <taxon>Eukaryota</taxon>
        <taxon>Viridiplantae</taxon>
        <taxon>Streptophyta</taxon>
        <taxon>Embryophyta</taxon>
        <taxon>Tracheophyta</taxon>
        <taxon>Spermatophyta</taxon>
        <taxon>Magnoliopsida</taxon>
        <taxon>eudicotyledons</taxon>
        <taxon>Gunneridae</taxon>
        <taxon>Pentapetalae</taxon>
        <taxon>rosids</taxon>
        <taxon>fabids</taxon>
        <taxon>Rosales</taxon>
        <taxon>Rosaceae</taxon>
        <taxon>Rosoideae</taxon>
        <taxon>Rosoideae incertae sedis</taxon>
        <taxon>Rosa</taxon>
    </lineage>
</organism>
<evidence type="ECO:0000256" key="1">
    <source>
        <dbReference type="SAM" id="MobiDB-lite"/>
    </source>
</evidence>
<evidence type="ECO:0000313" key="3">
    <source>
        <dbReference type="Proteomes" id="UP000238479"/>
    </source>
</evidence>